<dbReference type="NCBIfam" id="TIGR01131">
    <property type="entry name" value="ATP_synt_6_or_A"/>
    <property type="match status" value="1"/>
</dbReference>
<dbReference type="AlphaFoldDB" id="A0A0L0W5X2"/>
<evidence type="ECO:0000256" key="7">
    <source>
        <dbReference type="ARBA" id="ARBA00022781"/>
    </source>
</evidence>
<evidence type="ECO:0000256" key="13">
    <source>
        <dbReference type="SAM" id="Phobius"/>
    </source>
</evidence>
<reference evidence="15" key="1">
    <citation type="submission" date="2014-03" db="EMBL/GenBank/DDBJ databases">
        <title>The Genome Sequence of Puccinia striiformis f. sp. tritici PST-78.</title>
        <authorList>
            <consortium name="The Broad Institute Genome Sequencing Platform"/>
            <person name="Cuomo C."/>
            <person name="Hulbert S."/>
            <person name="Chen X."/>
            <person name="Walker B."/>
            <person name="Young S.K."/>
            <person name="Zeng Q."/>
            <person name="Gargeya S."/>
            <person name="Fitzgerald M."/>
            <person name="Haas B."/>
            <person name="Abouelleil A."/>
            <person name="Alvarado L."/>
            <person name="Arachchi H.M."/>
            <person name="Berlin A.M."/>
            <person name="Chapman S.B."/>
            <person name="Goldberg J."/>
            <person name="Griggs A."/>
            <person name="Gujja S."/>
            <person name="Hansen M."/>
            <person name="Howarth C."/>
            <person name="Imamovic A."/>
            <person name="Larimer J."/>
            <person name="McCowan C."/>
            <person name="Montmayeur A."/>
            <person name="Murphy C."/>
            <person name="Neiman D."/>
            <person name="Pearson M."/>
            <person name="Priest M."/>
            <person name="Roberts A."/>
            <person name="Saif S."/>
            <person name="Shea T."/>
            <person name="Sisk P."/>
            <person name="Sykes S."/>
            <person name="Wortman J."/>
            <person name="Nusbaum C."/>
            <person name="Birren B."/>
        </authorList>
    </citation>
    <scope>NUCLEOTIDE SEQUENCE [LARGE SCALE GENOMIC DNA]</scope>
    <source>
        <strain evidence="15">race PST-78</strain>
    </source>
</reference>
<evidence type="ECO:0000256" key="2">
    <source>
        <dbReference type="ARBA" id="ARBA00006810"/>
    </source>
</evidence>
<dbReference type="InterPro" id="IPR045083">
    <property type="entry name" value="ATP_synth_F0_asu_bact/mt"/>
</dbReference>
<evidence type="ECO:0000256" key="8">
    <source>
        <dbReference type="ARBA" id="ARBA00022989"/>
    </source>
</evidence>
<gene>
    <name evidence="14" type="ORF">PSTG_40046</name>
</gene>
<evidence type="ECO:0000256" key="9">
    <source>
        <dbReference type="ARBA" id="ARBA00023065"/>
    </source>
</evidence>
<sequence length="256" mass="28391">MTLLIWTCSPLEQFEVQNLISLQIPIIGLNISLTNLGFNTLITLFILMTLHMIGFAKSQIMMSNRLSLFMESMYATINTMVREQIGSRNEIYLPFIYALFTFILAINLVGNIPYTFTVATSAVVSLGISVIIWLGVTVLSMDRHRLHFMSYFVPAGTPLMLVPVLVLIELISYIARAVSLGVRLFANLVSGHCLILILGGFLYSGLTSGAVIFIATLVPITLFLLIVGLEIAVSFIQAYVFTILVCIYIKDSIDLH</sequence>
<evidence type="ECO:0000256" key="4">
    <source>
        <dbReference type="ARBA" id="ARBA00022448"/>
    </source>
</evidence>
<feature type="transmembrane region" description="Helical" evidence="13">
    <location>
        <begin position="210"/>
        <end position="229"/>
    </location>
</feature>
<evidence type="ECO:0000256" key="1">
    <source>
        <dbReference type="ARBA" id="ARBA00004448"/>
    </source>
</evidence>
<dbReference type="Proteomes" id="UP000054564">
    <property type="component" value="Unassembled WGS sequence"/>
</dbReference>
<dbReference type="PROSITE" id="PS00449">
    <property type="entry name" value="ATPASE_A"/>
    <property type="match status" value="1"/>
</dbReference>
<protein>
    <recommendedName>
        <fullName evidence="3 12">ATP synthase subunit a</fullName>
    </recommendedName>
</protein>
<evidence type="ECO:0000256" key="10">
    <source>
        <dbReference type="ARBA" id="ARBA00023136"/>
    </source>
</evidence>
<dbReference type="PANTHER" id="PTHR11410">
    <property type="entry name" value="ATP SYNTHASE SUBUNIT A"/>
    <property type="match status" value="1"/>
</dbReference>
<feature type="transmembrane region" description="Helical" evidence="13">
    <location>
        <begin position="36"/>
        <end position="56"/>
    </location>
</feature>
<name>A0A0L0W5X2_9BASI</name>
<comment type="caution">
    <text evidence="14">The sequence shown here is derived from an EMBL/GenBank/DDBJ whole genome shotgun (WGS) entry which is preliminary data.</text>
</comment>
<evidence type="ECO:0000313" key="15">
    <source>
        <dbReference type="Proteomes" id="UP000054564"/>
    </source>
</evidence>
<keyword evidence="7" id="KW-0375">Hydrogen ion transport</keyword>
<keyword evidence="5" id="KW-0138">CF(0)</keyword>
<feature type="transmembrane region" description="Helical" evidence="13">
    <location>
        <begin position="151"/>
        <end position="174"/>
    </location>
</feature>
<dbReference type="GO" id="GO:0005743">
    <property type="term" value="C:mitochondrial inner membrane"/>
    <property type="evidence" value="ECO:0007669"/>
    <property type="project" value="UniProtKB-SubCell"/>
</dbReference>
<keyword evidence="10 13" id="KW-0472">Membrane</keyword>
<dbReference type="InterPro" id="IPR000568">
    <property type="entry name" value="ATP_synth_F0_asu"/>
</dbReference>
<feature type="transmembrane region" description="Helical" evidence="13">
    <location>
        <begin position="91"/>
        <end position="110"/>
    </location>
</feature>
<dbReference type="OrthoDB" id="2505341at2759"/>
<evidence type="ECO:0000256" key="12">
    <source>
        <dbReference type="RuleBase" id="RU004450"/>
    </source>
</evidence>
<keyword evidence="8 13" id="KW-1133">Transmembrane helix</keyword>
<dbReference type="CDD" id="cd00310">
    <property type="entry name" value="ATP-synt_Fo_a_6"/>
    <property type="match status" value="1"/>
</dbReference>
<dbReference type="Gene3D" id="1.20.120.220">
    <property type="entry name" value="ATP synthase, F0 complex, subunit A"/>
    <property type="match status" value="1"/>
</dbReference>
<evidence type="ECO:0000256" key="11">
    <source>
        <dbReference type="ARBA" id="ARBA00023310"/>
    </source>
</evidence>
<keyword evidence="14" id="KW-0496">Mitochondrion</keyword>
<comment type="similarity">
    <text evidence="2">Belongs to the ATPase A chain family.</text>
</comment>
<evidence type="ECO:0000256" key="3">
    <source>
        <dbReference type="ARBA" id="ARBA00021312"/>
    </source>
</evidence>
<accession>A0A0L0W5X2</accession>
<dbReference type="EMBL" id="AJIL01000001">
    <property type="protein sequence ID" value="KNF06928.1"/>
    <property type="molecule type" value="Genomic_DNA"/>
</dbReference>
<dbReference type="GO" id="GO:0046933">
    <property type="term" value="F:proton-transporting ATP synthase activity, rotational mechanism"/>
    <property type="evidence" value="ECO:0007669"/>
    <property type="project" value="TreeGrafter"/>
</dbReference>
<keyword evidence="11" id="KW-0066">ATP synthesis</keyword>
<dbReference type="InterPro" id="IPR023011">
    <property type="entry name" value="ATP_synth_F0_asu_AS"/>
</dbReference>
<dbReference type="InterPro" id="IPR035908">
    <property type="entry name" value="F0_ATP_A_sf"/>
</dbReference>
<keyword evidence="9" id="KW-0406">Ion transport</keyword>
<dbReference type="HAMAP" id="MF_01393">
    <property type="entry name" value="ATP_synth_a_bact"/>
    <property type="match status" value="1"/>
</dbReference>
<keyword evidence="15" id="KW-1185">Reference proteome</keyword>
<geneLocation type="mitochondrion" evidence="14"/>
<dbReference type="Pfam" id="PF00119">
    <property type="entry name" value="ATP-synt_A"/>
    <property type="match status" value="1"/>
</dbReference>
<feature type="transmembrane region" description="Helical" evidence="13">
    <location>
        <begin position="180"/>
        <end position="203"/>
    </location>
</feature>
<keyword evidence="4" id="KW-0813">Transport</keyword>
<dbReference type="SUPFAM" id="SSF81336">
    <property type="entry name" value="F1F0 ATP synthase subunit A"/>
    <property type="match status" value="1"/>
</dbReference>
<keyword evidence="6 13" id="KW-0812">Transmembrane</keyword>
<dbReference type="PANTHER" id="PTHR11410:SF0">
    <property type="entry name" value="ATP SYNTHASE SUBUNIT A"/>
    <property type="match status" value="1"/>
</dbReference>
<organism evidence="14 15">
    <name type="scientific">Puccinia striiformis f. sp. tritici PST-78</name>
    <dbReference type="NCBI Taxonomy" id="1165861"/>
    <lineage>
        <taxon>Eukaryota</taxon>
        <taxon>Fungi</taxon>
        <taxon>Dikarya</taxon>
        <taxon>Basidiomycota</taxon>
        <taxon>Pucciniomycotina</taxon>
        <taxon>Pucciniomycetes</taxon>
        <taxon>Pucciniales</taxon>
        <taxon>Pucciniaceae</taxon>
        <taxon>Puccinia</taxon>
    </lineage>
</organism>
<evidence type="ECO:0000256" key="5">
    <source>
        <dbReference type="ARBA" id="ARBA00022547"/>
    </source>
</evidence>
<feature type="transmembrane region" description="Helical" evidence="13">
    <location>
        <begin position="116"/>
        <end position="139"/>
    </location>
</feature>
<dbReference type="STRING" id="1165861.A0A0L0W5X2"/>
<dbReference type="PRINTS" id="PR00123">
    <property type="entry name" value="ATPASEA"/>
</dbReference>
<dbReference type="FunFam" id="1.20.120.220:FF:000003">
    <property type="entry name" value="ATP synthase subunit a"/>
    <property type="match status" value="1"/>
</dbReference>
<comment type="subcellular location">
    <subcellularLocation>
        <location evidence="1 12">Mitochondrion inner membrane</location>
        <topology evidence="1 12">Multi-pass membrane protein</topology>
    </subcellularLocation>
</comment>
<evidence type="ECO:0000256" key="6">
    <source>
        <dbReference type="ARBA" id="ARBA00022692"/>
    </source>
</evidence>
<proteinExistence type="inferred from homology"/>
<evidence type="ECO:0000313" key="14">
    <source>
        <dbReference type="EMBL" id="KNF06928.1"/>
    </source>
</evidence>
<dbReference type="GO" id="GO:0045259">
    <property type="term" value="C:proton-transporting ATP synthase complex"/>
    <property type="evidence" value="ECO:0007669"/>
    <property type="project" value="UniProtKB-KW"/>
</dbReference>